<dbReference type="EMBL" id="CP094528">
    <property type="protein sequence ID" value="UOE45958.1"/>
    <property type="molecule type" value="Genomic_DNA"/>
</dbReference>
<dbReference type="Proteomes" id="UP000832097">
    <property type="component" value="Chromosome"/>
</dbReference>
<organism evidence="2 3">
    <name type="scientific">Agromyces larvae</name>
    <dbReference type="NCBI Taxonomy" id="2929802"/>
    <lineage>
        <taxon>Bacteria</taxon>
        <taxon>Bacillati</taxon>
        <taxon>Actinomycetota</taxon>
        <taxon>Actinomycetes</taxon>
        <taxon>Micrococcales</taxon>
        <taxon>Microbacteriaceae</taxon>
        <taxon>Agromyces</taxon>
    </lineage>
</organism>
<evidence type="ECO:0000313" key="2">
    <source>
        <dbReference type="EMBL" id="UOE45958.1"/>
    </source>
</evidence>
<reference evidence="2 3" key="1">
    <citation type="submission" date="2022-03" db="EMBL/GenBank/DDBJ databases">
        <title>Mucilaginibacter sp. isolated from the gut of Protaetia brevitarsis seulensis larvae.</title>
        <authorList>
            <person name="Won M."/>
            <person name="Kim S.-J."/>
            <person name="Kwon S.-W."/>
        </authorList>
    </citation>
    <scope>NUCLEOTIDE SEQUENCE [LARGE SCALE GENOMIC DNA]</scope>
    <source>
        <strain evidence="2 3">CFWR-12</strain>
    </source>
</reference>
<name>A0ABY4C7H8_9MICO</name>
<proteinExistence type="predicted"/>
<protein>
    <submittedName>
        <fullName evidence="2">Uncharacterized protein</fullName>
    </submittedName>
</protein>
<evidence type="ECO:0000313" key="3">
    <source>
        <dbReference type="Proteomes" id="UP000832097"/>
    </source>
</evidence>
<evidence type="ECO:0000256" key="1">
    <source>
        <dbReference type="SAM" id="MobiDB-lite"/>
    </source>
</evidence>
<dbReference type="RefSeq" id="WP_243558728.1">
    <property type="nucleotide sequence ID" value="NZ_CP094528.1"/>
</dbReference>
<keyword evidence="3" id="KW-1185">Reference proteome</keyword>
<gene>
    <name evidence="2" type="ORF">MTO99_09515</name>
</gene>
<accession>A0ABY4C7H8</accession>
<feature type="region of interest" description="Disordered" evidence="1">
    <location>
        <begin position="45"/>
        <end position="75"/>
    </location>
</feature>
<sequence>MSATPTRPVCTCGTPMRPAATTLAEPNPSSTLHFCPNCDVPHGTVPTGADHSFENSWRRRTRYTRGNDNPKGPLK</sequence>